<reference evidence="3" key="1">
    <citation type="submission" date="2020-04" db="EMBL/GenBank/DDBJ databases">
        <authorList>
            <person name="Chiriac C."/>
            <person name="Salcher M."/>
            <person name="Ghai R."/>
            <person name="Kavagutti S V."/>
        </authorList>
    </citation>
    <scope>NUCLEOTIDE SEQUENCE</scope>
</reference>
<feature type="region of interest" description="Disordered" evidence="1">
    <location>
        <begin position="1"/>
        <end position="23"/>
    </location>
</feature>
<dbReference type="InterPro" id="IPR041352">
    <property type="entry name" value="Mtd_N"/>
</dbReference>
<evidence type="ECO:0000256" key="1">
    <source>
        <dbReference type="SAM" id="MobiDB-lite"/>
    </source>
</evidence>
<name>A0A6J5P5B5_9CAUD</name>
<evidence type="ECO:0000313" key="3">
    <source>
        <dbReference type="EMBL" id="CAB4164518.1"/>
    </source>
</evidence>
<dbReference type="EMBL" id="LR796766">
    <property type="protein sequence ID" value="CAB4164518.1"/>
    <property type="molecule type" value="Genomic_DNA"/>
</dbReference>
<protein>
    <recommendedName>
        <fullName evidence="2">Major tropism determinant N-terminal domain-containing protein</fullName>
    </recommendedName>
</protein>
<feature type="compositionally biased region" description="Polar residues" evidence="1">
    <location>
        <begin position="10"/>
        <end position="22"/>
    </location>
</feature>
<dbReference type="SUPFAM" id="SSF69349">
    <property type="entry name" value="Phage fibre proteins"/>
    <property type="match status" value="1"/>
</dbReference>
<organism evidence="3">
    <name type="scientific">uncultured Caudovirales phage</name>
    <dbReference type="NCBI Taxonomy" id="2100421"/>
    <lineage>
        <taxon>Viruses</taxon>
        <taxon>Duplodnaviria</taxon>
        <taxon>Heunggongvirae</taxon>
        <taxon>Uroviricota</taxon>
        <taxon>Caudoviricetes</taxon>
        <taxon>Peduoviridae</taxon>
        <taxon>Maltschvirus</taxon>
        <taxon>Maltschvirus maltsch</taxon>
    </lineage>
</organism>
<gene>
    <name evidence="3" type="ORF">UFOVP828_40</name>
</gene>
<accession>A0A6J5P5B5</accession>
<dbReference type="Pfam" id="PF18454">
    <property type="entry name" value="Mtd_N"/>
    <property type="match status" value="1"/>
</dbReference>
<feature type="domain" description="Major tropism determinant N-terminal" evidence="2">
    <location>
        <begin position="8"/>
        <end position="40"/>
    </location>
</feature>
<sequence length="585" mass="61368">MATRMLQRRGTATQWSNANPTLGSGEIGFETDTGQFKIGDNTTQWDDLPYFKNIEDLGGNLDDYILLEQKGAANGVATLDGSNLIPTAQIPTSIARTTDVGNLVANTVSDLEEYADFAAGNALADANDYTDNAVANAISDLTNNAPAILDTLAELANAINSDGDFFLTISNAINNSLDAANEYTDNNINTLSNNVTQEMELLANTVANNLANAVDTLSSAIGNVAGDLEEELLVVGNTIANAITDLEEYTDNAISDHNLEILNVHGISNTAALALLSDLSNHESDTSNVHGITNTLAIVFTDDARLSDARTPLNNSVTNNSISGTINQDKITNLATTLGNLASLSGAAFTGNVSTTGNLTVDGDFTVSGSNVLVSATQIQIEDTLLQLGHTNANNVADLGLVVSYNDGTQKHAGIVKDVTDGKWKFFDGVTTEPGTTVNFGQGSLDVLALLTLEANSITATSDITANGIVFTDGTQRLEGVPSRTPIIQKTASYTLSALTERDDLIEMDSVSATTLTIPLNSAVAFPVGTSIDILQTNTGQVTIAGDAGVTVNATPGLKLRTRWSSCTLFKRATNTWVVYGDLSA</sequence>
<proteinExistence type="predicted"/>
<evidence type="ECO:0000259" key="2">
    <source>
        <dbReference type="Pfam" id="PF18454"/>
    </source>
</evidence>